<organism evidence="1 2">
    <name type="scientific">Robbsia andropogonis</name>
    <dbReference type="NCBI Taxonomy" id="28092"/>
    <lineage>
        <taxon>Bacteria</taxon>
        <taxon>Pseudomonadati</taxon>
        <taxon>Pseudomonadota</taxon>
        <taxon>Betaproteobacteria</taxon>
        <taxon>Burkholderiales</taxon>
        <taxon>Burkholderiaceae</taxon>
        <taxon>Robbsia</taxon>
    </lineage>
</organism>
<dbReference type="STRING" id="28092.WM40_08480"/>
<gene>
    <name evidence="1" type="ORF">WM40_08480</name>
</gene>
<keyword evidence="2" id="KW-1185">Reference proteome</keyword>
<proteinExistence type="predicted"/>
<protein>
    <submittedName>
        <fullName evidence="1">Uncharacterized protein</fullName>
    </submittedName>
</protein>
<name>A0A0F5K2H6_9BURK</name>
<dbReference type="AlphaFoldDB" id="A0A0F5K2H6"/>
<accession>A0A0F5K2H6</accession>
<sequence length="91" mass="9764">MPGFLPAHARPAVVCGSVSGTARRPTALGRPLAPRDVFVSAACDALFVTPSLTRISHVRPADPISARLRTDCDVLTTRLQSGRRVPERLSF</sequence>
<dbReference type="PATRIC" id="fig|28092.6.peg.2005"/>
<dbReference type="Proteomes" id="UP000033618">
    <property type="component" value="Unassembled WGS sequence"/>
</dbReference>
<comment type="caution">
    <text evidence="1">The sequence shown here is derived from an EMBL/GenBank/DDBJ whole genome shotgun (WGS) entry which is preliminary data.</text>
</comment>
<evidence type="ECO:0000313" key="1">
    <source>
        <dbReference type="EMBL" id="KKB64064.1"/>
    </source>
</evidence>
<reference evidence="1 2" key="1">
    <citation type="submission" date="2015-03" db="EMBL/GenBank/DDBJ databases">
        <title>Draft Genome Sequence of Burkholderia andropogonis type strain ICMP2807, isolated from Sorghum bicolor.</title>
        <authorList>
            <person name="Lopes-Santos L."/>
            <person name="Castro D.B."/>
            <person name="Ottoboni L.M."/>
            <person name="Park D."/>
            <person name="Weirc B.S."/>
            <person name="Destefano S.A."/>
        </authorList>
    </citation>
    <scope>NUCLEOTIDE SEQUENCE [LARGE SCALE GENOMIC DNA]</scope>
    <source>
        <strain evidence="1 2">ICMP2807</strain>
    </source>
</reference>
<dbReference type="EMBL" id="LAQU01000006">
    <property type="protein sequence ID" value="KKB64064.1"/>
    <property type="molecule type" value="Genomic_DNA"/>
</dbReference>
<evidence type="ECO:0000313" key="2">
    <source>
        <dbReference type="Proteomes" id="UP000033618"/>
    </source>
</evidence>